<feature type="domain" description="Protein kinase" evidence="2">
    <location>
        <begin position="1"/>
        <end position="315"/>
    </location>
</feature>
<evidence type="ECO:0000313" key="4">
    <source>
        <dbReference type="Proteomes" id="UP000009169"/>
    </source>
</evidence>
<evidence type="ECO:0000313" key="3">
    <source>
        <dbReference type="EMBL" id="EGE04289.1"/>
    </source>
</evidence>
<accession>F2PQX1</accession>
<sequence>MSTGRLEAVYLLQVSTAIELTGKNLALQVHYLLQLPAKENSPLHVYLAKSEEADFVLKNVPDFEYLLKVYQKVDGCPHLRLPQDSMAERSMFVYRYLTTDFLNLPVKTELPLDTTKRVLRDALKGLAALHDNNIMHNDIKANNILVDQKDDGSITDVRLGDIEDAAIVPPGCGISGRQMGNWMWRSPESHAEGPMTSPSDSSHFAYTPSTDVLSFQLMRSELGAGEDILAHVIEQQISYFADEDSVQEFLELIRESAWAEVFKITRDGFNKENPRKPFALWKGMDPVFKDLICRMTHFNPRKRITAREALKYDWFKGITSYRQSLLKLYWGPLPKPQPATLTSSPYTSKHRQGGLGWLTR</sequence>
<dbReference type="InterPro" id="IPR011009">
    <property type="entry name" value="Kinase-like_dom_sf"/>
</dbReference>
<dbReference type="Proteomes" id="UP000009169">
    <property type="component" value="Unassembled WGS sequence"/>
</dbReference>
<feature type="region of interest" description="Disordered" evidence="1">
    <location>
        <begin position="340"/>
        <end position="360"/>
    </location>
</feature>
<keyword evidence="3" id="KW-0808">Transferase</keyword>
<dbReference type="PROSITE" id="PS50011">
    <property type="entry name" value="PROTEIN_KINASE_DOM"/>
    <property type="match status" value="1"/>
</dbReference>
<dbReference type="OrthoDB" id="4168687at2759"/>
<dbReference type="GO" id="GO:0044773">
    <property type="term" value="P:mitotic DNA damage checkpoint signaling"/>
    <property type="evidence" value="ECO:0007669"/>
    <property type="project" value="TreeGrafter"/>
</dbReference>
<protein>
    <submittedName>
        <fullName evidence="3">CMGC protein kinase</fullName>
    </submittedName>
</protein>
<dbReference type="HOGENOM" id="CLU_054430_0_0_1"/>
<dbReference type="SMART" id="SM00220">
    <property type="entry name" value="S_TKc"/>
    <property type="match status" value="1"/>
</dbReference>
<dbReference type="GO" id="GO:0004674">
    <property type="term" value="F:protein serine/threonine kinase activity"/>
    <property type="evidence" value="ECO:0007669"/>
    <property type="project" value="TreeGrafter"/>
</dbReference>
<dbReference type="PANTHER" id="PTHR44167">
    <property type="entry name" value="OVARIAN-SPECIFIC SERINE/THREONINE-PROTEIN KINASE LOK-RELATED"/>
    <property type="match status" value="1"/>
</dbReference>
<dbReference type="GO" id="GO:0005634">
    <property type="term" value="C:nucleus"/>
    <property type="evidence" value="ECO:0007669"/>
    <property type="project" value="TreeGrafter"/>
</dbReference>
<evidence type="ECO:0000259" key="2">
    <source>
        <dbReference type="PROSITE" id="PS50011"/>
    </source>
</evidence>
<evidence type="ECO:0000256" key="1">
    <source>
        <dbReference type="SAM" id="MobiDB-lite"/>
    </source>
</evidence>
<dbReference type="PROSITE" id="PS00108">
    <property type="entry name" value="PROTEIN_KINASE_ST"/>
    <property type="match status" value="1"/>
</dbReference>
<dbReference type="eggNOG" id="KOG0667">
    <property type="taxonomic scope" value="Eukaryota"/>
</dbReference>
<dbReference type="AlphaFoldDB" id="F2PQX1"/>
<name>F2PQX1_TRIEC</name>
<keyword evidence="4" id="KW-1185">Reference proteome</keyword>
<dbReference type="SUPFAM" id="SSF56112">
    <property type="entry name" value="Protein kinase-like (PK-like)"/>
    <property type="match status" value="1"/>
</dbReference>
<dbReference type="InterPro" id="IPR000719">
    <property type="entry name" value="Prot_kinase_dom"/>
</dbReference>
<reference evidence="4" key="1">
    <citation type="journal article" date="2012" name="MBio">
        <title>Comparative genome analysis of Trichophyton rubrum and related dermatophytes reveals candidate genes involved in infection.</title>
        <authorList>
            <person name="Martinez D.A."/>
            <person name="Oliver B.G."/>
            <person name="Graeser Y."/>
            <person name="Goldberg J.M."/>
            <person name="Li W."/>
            <person name="Martinez-Rossi N.M."/>
            <person name="Monod M."/>
            <person name="Shelest E."/>
            <person name="Barton R.C."/>
            <person name="Birch E."/>
            <person name="Brakhage A.A."/>
            <person name="Chen Z."/>
            <person name="Gurr S.J."/>
            <person name="Heiman D."/>
            <person name="Heitman J."/>
            <person name="Kosti I."/>
            <person name="Rossi A."/>
            <person name="Saif S."/>
            <person name="Samalova M."/>
            <person name="Saunders C.W."/>
            <person name="Shea T."/>
            <person name="Summerbell R.C."/>
            <person name="Xu J."/>
            <person name="Young S."/>
            <person name="Zeng Q."/>
            <person name="Birren B.W."/>
            <person name="Cuomo C.A."/>
            <person name="White T.C."/>
        </authorList>
    </citation>
    <scope>NUCLEOTIDE SEQUENCE [LARGE SCALE GENOMIC DNA]</scope>
    <source>
        <strain evidence="4">ATCC MYA-4606 / CBS 127.97</strain>
    </source>
</reference>
<keyword evidence="3" id="KW-0418">Kinase</keyword>
<dbReference type="EMBL" id="DS995732">
    <property type="protein sequence ID" value="EGE04289.1"/>
    <property type="molecule type" value="Genomic_DNA"/>
</dbReference>
<proteinExistence type="predicted"/>
<dbReference type="Gene3D" id="1.10.510.10">
    <property type="entry name" value="Transferase(Phosphotransferase) domain 1"/>
    <property type="match status" value="1"/>
</dbReference>
<dbReference type="PANTHER" id="PTHR44167:SF24">
    <property type="entry name" value="SERINE_THREONINE-PROTEIN KINASE CHK2"/>
    <property type="match status" value="1"/>
</dbReference>
<dbReference type="GO" id="GO:0005524">
    <property type="term" value="F:ATP binding"/>
    <property type="evidence" value="ECO:0007669"/>
    <property type="project" value="InterPro"/>
</dbReference>
<gene>
    <name evidence="3" type="ORF">TEQG_03319</name>
</gene>
<dbReference type="VEuPathDB" id="FungiDB:TEQG_03319"/>
<dbReference type="Pfam" id="PF00069">
    <property type="entry name" value="Pkinase"/>
    <property type="match status" value="1"/>
</dbReference>
<organism evidence="3 4">
    <name type="scientific">Trichophyton equinum (strain ATCC MYA-4606 / CBS 127.97)</name>
    <name type="common">Horse ringworm fungus</name>
    <dbReference type="NCBI Taxonomy" id="559882"/>
    <lineage>
        <taxon>Eukaryota</taxon>
        <taxon>Fungi</taxon>
        <taxon>Dikarya</taxon>
        <taxon>Ascomycota</taxon>
        <taxon>Pezizomycotina</taxon>
        <taxon>Eurotiomycetes</taxon>
        <taxon>Eurotiomycetidae</taxon>
        <taxon>Onygenales</taxon>
        <taxon>Arthrodermataceae</taxon>
        <taxon>Trichophyton</taxon>
    </lineage>
</organism>
<dbReference type="InterPro" id="IPR008271">
    <property type="entry name" value="Ser/Thr_kinase_AS"/>
</dbReference>